<dbReference type="RefSeq" id="WP_091538179.1">
    <property type="nucleotide sequence ID" value="NZ_FONY01000001.1"/>
</dbReference>
<dbReference type="PANTHER" id="PTHR47245">
    <property type="entry name" value="PEPTIDYLPROLYL ISOMERASE"/>
    <property type="match status" value="1"/>
</dbReference>
<dbReference type="SUPFAM" id="SSF54534">
    <property type="entry name" value="FKBP-like"/>
    <property type="match status" value="2"/>
</dbReference>
<reference evidence="3 4" key="1">
    <citation type="submission" date="2016-10" db="EMBL/GenBank/DDBJ databases">
        <authorList>
            <person name="de Groot N.N."/>
        </authorList>
    </citation>
    <scope>NUCLEOTIDE SEQUENCE [LARGE SCALE GENOMIC DNA]</scope>
    <source>
        <strain>GEY</strain>
        <strain evidence="4">DSM 9560</strain>
    </source>
</reference>
<dbReference type="EMBL" id="FONY01000001">
    <property type="protein sequence ID" value="SFE39022.1"/>
    <property type="molecule type" value="Genomic_DNA"/>
</dbReference>
<keyword evidence="4" id="KW-1185">Reference proteome</keyword>
<evidence type="ECO:0000313" key="3">
    <source>
        <dbReference type="EMBL" id="SFE39022.1"/>
    </source>
</evidence>
<dbReference type="Pfam" id="PF13616">
    <property type="entry name" value="Rotamase_3"/>
    <property type="match status" value="1"/>
</dbReference>
<feature type="domain" description="PpiC" evidence="2">
    <location>
        <begin position="254"/>
        <end position="353"/>
    </location>
</feature>
<protein>
    <submittedName>
        <fullName evidence="3">Peptidyl-prolyl cis-trans isomerase SurA</fullName>
    </submittedName>
</protein>
<sequence length="773" mass="90108">MIDSYNRFLTKQLAYLFFISFIFTWACQTAKPTTQATNFTTDAPVEVKETPLITVGKSVVSVGEFKYVYEKNNPKDANIYSAESIKEYLDLFTNFKLKVEEAKNLGMDTTKEFINEFTEYKKQLAKPYLTENKVTDDLVKEAYERLKEEVHASHILIKVEPEAVPSDTLEAFNKIQAIRQRLLAGENFEKLAMELSEDPSAKQNKGDLGYFTALQMVYQFEDMAYKTPVNQISPIFRTRFGYHVIKVHERRPSNGEVKIAHIFIRTDTDSVQAANKIMEIDKRLQQGESWEKLCLQYSEDTRSKPNNGILDQWFSSGMLVKPLEEASFGLREVGQISKPVRSPYGWHIIKLIERKGLAPFSEIENILKQRVSKDSRSELNRTFLVKKLRKENRFEENEKNKAYAFSKADNSLINAIWNFQRSDENLSKVLFTINRKPYRIKDFFAFVEKEQQNKPSLSPMQYMELLYNQFVETSLLTEEEENLEIKYPEFRYLVNEYKEGMLLFKIMEDRVWGKGISDNQGLEKYFQENREKYKWDTRVRAAIYTSERKSVIDSLKIELKKDYIEDVRQKFDETIFPKKGITLTSPQWGALTKIIDFMKKDTAAVLEIRGYYTQGESNGIVQERIDLIKSYFTSVGIPANKIAQKNLGLSQNKNGGLQYIMYSSAKTMLLYKFNQYNPLTLQYNEGVFQKGDNKALDLVKWEVGEHTASEDNKYYLIIIKEIQAPRNKELSETRGAVISDYQQFLEKELIAELRAKYKVSIDEGEVKKLLKRQ</sequence>
<dbReference type="SUPFAM" id="SSF109998">
    <property type="entry name" value="Triger factor/SurA peptide-binding domain-like"/>
    <property type="match status" value="1"/>
</dbReference>
<keyword evidence="1 3" id="KW-0413">Isomerase</keyword>
<dbReference type="OrthoDB" id="14196at2"/>
<dbReference type="Pfam" id="PF00639">
    <property type="entry name" value="Rotamase"/>
    <property type="match status" value="1"/>
</dbReference>
<name>A0A1I2A4Y5_9BACT</name>
<keyword evidence="1" id="KW-0697">Rotamase</keyword>
<dbReference type="Proteomes" id="UP000199513">
    <property type="component" value="Unassembled WGS sequence"/>
</dbReference>
<dbReference type="InterPro" id="IPR027304">
    <property type="entry name" value="Trigger_fact/SurA_dom_sf"/>
</dbReference>
<gene>
    <name evidence="3" type="ORF">SAMN04488541_100131</name>
</gene>
<dbReference type="PROSITE" id="PS50198">
    <property type="entry name" value="PPIC_PPIASE_2"/>
    <property type="match status" value="2"/>
</dbReference>
<dbReference type="PANTHER" id="PTHR47245:SF2">
    <property type="entry name" value="PEPTIDYL-PROLYL CIS-TRANS ISOMERASE HP_0175-RELATED"/>
    <property type="match status" value="1"/>
</dbReference>
<evidence type="ECO:0000256" key="1">
    <source>
        <dbReference type="PROSITE-ProRule" id="PRU00278"/>
    </source>
</evidence>
<evidence type="ECO:0000259" key="2">
    <source>
        <dbReference type="PROSITE" id="PS50198"/>
    </source>
</evidence>
<accession>A0A1I2A4Y5</accession>
<evidence type="ECO:0000313" key="4">
    <source>
        <dbReference type="Proteomes" id="UP000199513"/>
    </source>
</evidence>
<organism evidence="3 4">
    <name type="scientific">Thermoflexibacter ruber</name>
    <dbReference type="NCBI Taxonomy" id="1003"/>
    <lineage>
        <taxon>Bacteria</taxon>
        <taxon>Pseudomonadati</taxon>
        <taxon>Bacteroidota</taxon>
        <taxon>Cytophagia</taxon>
        <taxon>Cytophagales</taxon>
        <taxon>Thermoflexibacteraceae</taxon>
        <taxon>Thermoflexibacter</taxon>
    </lineage>
</organism>
<feature type="domain" description="PpiC" evidence="2">
    <location>
        <begin position="147"/>
        <end position="249"/>
    </location>
</feature>
<dbReference type="GO" id="GO:0003755">
    <property type="term" value="F:peptidyl-prolyl cis-trans isomerase activity"/>
    <property type="evidence" value="ECO:0007669"/>
    <property type="project" value="UniProtKB-KW"/>
</dbReference>
<dbReference type="InterPro" id="IPR000297">
    <property type="entry name" value="PPIase_PpiC"/>
</dbReference>
<dbReference type="InterPro" id="IPR046357">
    <property type="entry name" value="PPIase_dom_sf"/>
</dbReference>
<dbReference type="InterPro" id="IPR050245">
    <property type="entry name" value="PrsA_foldase"/>
</dbReference>
<dbReference type="Gene3D" id="3.10.50.40">
    <property type="match status" value="2"/>
</dbReference>
<dbReference type="STRING" id="1003.SAMN04488541_100131"/>
<dbReference type="AlphaFoldDB" id="A0A1I2A4Y5"/>
<proteinExistence type="predicted"/>